<keyword evidence="3" id="KW-1185">Reference proteome</keyword>
<evidence type="ECO:0000313" key="2">
    <source>
        <dbReference type="EMBL" id="KAJ7307029.1"/>
    </source>
</evidence>
<keyword evidence="1" id="KW-0472">Membrane</keyword>
<comment type="caution">
    <text evidence="2">The sequence shown here is derived from an EMBL/GenBank/DDBJ whole genome shotgun (WGS) entry which is preliminary data.</text>
</comment>
<sequence>MSDSEYTNSSLQSSLLLCFATTALTLIPTEDLRYGSLGVVLTYLALVAVHYIRPSTRLDRLNDTLKVVTDLLSSVDALRAQNIFELREIQRDLLQAKLSASQIQSDLLEAHDAPWKIYLCKMTVIWRKLNQCARQVQMIRTVTMLTIESESQRRLAQDIIESRETSVITNFADVLSIHAGPMVQPRRWLLDHVAVLLSDPPVNMPVFCVGEEV</sequence>
<evidence type="ECO:0000313" key="3">
    <source>
        <dbReference type="Proteomes" id="UP001218218"/>
    </source>
</evidence>
<feature type="transmembrane region" description="Helical" evidence="1">
    <location>
        <begin position="35"/>
        <end position="52"/>
    </location>
</feature>
<accession>A0AAD6Z4V2</accession>
<dbReference type="EMBL" id="JARIHO010000089">
    <property type="protein sequence ID" value="KAJ7307029.1"/>
    <property type="molecule type" value="Genomic_DNA"/>
</dbReference>
<dbReference type="Proteomes" id="UP001218218">
    <property type="component" value="Unassembled WGS sequence"/>
</dbReference>
<keyword evidence="1" id="KW-0812">Transmembrane</keyword>
<name>A0AAD6Z4V2_9AGAR</name>
<organism evidence="2 3">
    <name type="scientific">Mycena albidolilacea</name>
    <dbReference type="NCBI Taxonomy" id="1033008"/>
    <lineage>
        <taxon>Eukaryota</taxon>
        <taxon>Fungi</taxon>
        <taxon>Dikarya</taxon>
        <taxon>Basidiomycota</taxon>
        <taxon>Agaricomycotina</taxon>
        <taxon>Agaricomycetes</taxon>
        <taxon>Agaricomycetidae</taxon>
        <taxon>Agaricales</taxon>
        <taxon>Marasmiineae</taxon>
        <taxon>Mycenaceae</taxon>
        <taxon>Mycena</taxon>
    </lineage>
</organism>
<gene>
    <name evidence="2" type="ORF">DFH08DRAFT_1051677</name>
</gene>
<dbReference type="AlphaFoldDB" id="A0AAD6Z4V2"/>
<protein>
    <submittedName>
        <fullName evidence="2">Uncharacterized protein</fullName>
    </submittedName>
</protein>
<reference evidence="2" key="1">
    <citation type="submission" date="2023-03" db="EMBL/GenBank/DDBJ databases">
        <title>Massive genome expansion in bonnet fungi (Mycena s.s.) driven by repeated elements and novel gene families across ecological guilds.</title>
        <authorList>
            <consortium name="Lawrence Berkeley National Laboratory"/>
            <person name="Harder C.B."/>
            <person name="Miyauchi S."/>
            <person name="Viragh M."/>
            <person name="Kuo A."/>
            <person name="Thoen E."/>
            <person name="Andreopoulos B."/>
            <person name="Lu D."/>
            <person name="Skrede I."/>
            <person name="Drula E."/>
            <person name="Henrissat B."/>
            <person name="Morin E."/>
            <person name="Kohler A."/>
            <person name="Barry K."/>
            <person name="LaButti K."/>
            <person name="Morin E."/>
            <person name="Salamov A."/>
            <person name="Lipzen A."/>
            <person name="Mereny Z."/>
            <person name="Hegedus B."/>
            <person name="Baldrian P."/>
            <person name="Stursova M."/>
            <person name="Weitz H."/>
            <person name="Taylor A."/>
            <person name="Grigoriev I.V."/>
            <person name="Nagy L.G."/>
            <person name="Martin F."/>
            <person name="Kauserud H."/>
        </authorList>
    </citation>
    <scope>NUCLEOTIDE SEQUENCE</scope>
    <source>
        <strain evidence="2">CBHHK002</strain>
    </source>
</reference>
<evidence type="ECO:0000256" key="1">
    <source>
        <dbReference type="SAM" id="Phobius"/>
    </source>
</evidence>
<proteinExistence type="predicted"/>
<keyword evidence="1" id="KW-1133">Transmembrane helix</keyword>